<dbReference type="PANTHER" id="PTHR43663">
    <property type="entry name" value="CHROMATE TRANSPORT PROTEIN-RELATED"/>
    <property type="match status" value="1"/>
</dbReference>
<evidence type="ECO:0000256" key="3">
    <source>
        <dbReference type="ARBA" id="ARBA00022475"/>
    </source>
</evidence>
<dbReference type="Proteomes" id="UP000242205">
    <property type="component" value="Chromosome"/>
</dbReference>
<dbReference type="KEGG" id="atw:C0099_10370"/>
<evidence type="ECO:0000256" key="2">
    <source>
        <dbReference type="ARBA" id="ARBA00005262"/>
    </source>
</evidence>
<organism evidence="8 9">
    <name type="scientific">Pseudazoarcus pumilus</name>
    <dbReference type="NCBI Taxonomy" id="2067960"/>
    <lineage>
        <taxon>Bacteria</taxon>
        <taxon>Pseudomonadati</taxon>
        <taxon>Pseudomonadota</taxon>
        <taxon>Betaproteobacteria</taxon>
        <taxon>Rhodocyclales</taxon>
        <taxon>Zoogloeaceae</taxon>
        <taxon>Pseudazoarcus</taxon>
    </lineage>
</organism>
<dbReference type="PANTHER" id="PTHR43663:SF1">
    <property type="entry name" value="CHROMATE TRANSPORTER"/>
    <property type="match status" value="1"/>
</dbReference>
<dbReference type="Pfam" id="PF02417">
    <property type="entry name" value="Chromate_transp"/>
    <property type="match status" value="1"/>
</dbReference>
<feature type="transmembrane region" description="Helical" evidence="7">
    <location>
        <begin position="188"/>
        <end position="205"/>
    </location>
</feature>
<name>A0A2I6S7R4_9RHOO</name>
<keyword evidence="6 7" id="KW-0472">Membrane</keyword>
<feature type="transmembrane region" description="Helical" evidence="7">
    <location>
        <begin position="135"/>
        <end position="156"/>
    </location>
</feature>
<dbReference type="OrthoDB" id="8596378at2"/>
<evidence type="ECO:0000313" key="9">
    <source>
        <dbReference type="Proteomes" id="UP000242205"/>
    </source>
</evidence>
<dbReference type="InterPro" id="IPR052518">
    <property type="entry name" value="CHR_Transporter"/>
</dbReference>
<gene>
    <name evidence="8" type="ORF">C0099_10370</name>
</gene>
<keyword evidence="9" id="KW-1185">Reference proteome</keyword>
<dbReference type="GO" id="GO:0005886">
    <property type="term" value="C:plasma membrane"/>
    <property type="evidence" value="ECO:0007669"/>
    <property type="project" value="UniProtKB-SubCell"/>
</dbReference>
<feature type="transmembrane region" description="Helical" evidence="7">
    <location>
        <begin position="163"/>
        <end position="182"/>
    </location>
</feature>
<dbReference type="AlphaFoldDB" id="A0A2I6S7R4"/>
<dbReference type="GO" id="GO:0015109">
    <property type="term" value="F:chromate transmembrane transporter activity"/>
    <property type="evidence" value="ECO:0007669"/>
    <property type="project" value="InterPro"/>
</dbReference>
<evidence type="ECO:0000256" key="7">
    <source>
        <dbReference type="SAM" id="Phobius"/>
    </source>
</evidence>
<comment type="similarity">
    <text evidence="2">Belongs to the chromate ion transporter (CHR) (TC 2.A.51) family.</text>
</comment>
<protein>
    <submittedName>
        <fullName evidence="8">Chromate transporter</fullName>
    </submittedName>
</protein>
<keyword evidence="3" id="KW-1003">Cell membrane</keyword>
<reference evidence="8 9" key="1">
    <citation type="submission" date="2018-01" db="EMBL/GenBank/DDBJ databases">
        <authorList>
            <person name="Fu G.-Y."/>
        </authorList>
    </citation>
    <scope>NUCLEOTIDE SEQUENCE [LARGE SCALE GENOMIC DNA]</scope>
    <source>
        <strain evidence="8 9">SY39</strain>
    </source>
</reference>
<comment type="subcellular location">
    <subcellularLocation>
        <location evidence="1">Cell membrane</location>
        <topology evidence="1">Multi-pass membrane protein</topology>
    </subcellularLocation>
</comment>
<evidence type="ECO:0000256" key="5">
    <source>
        <dbReference type="ARBA" id="ARBA00022989"/>
    </source>
</evidence>
<feature type="transmembrane region" description="Helical" evidence="7">
    <location>
        <begin position="34"/>
        <end position="53"/>
    </location>
</feature>
<accession>A0A2I6S7R4</accession>
<evidence type="ECO:0000256" key="6">
    <source>
        <dbReference type="ARBA" id="ARBA00023136"/>
    </source>
</evidence>
<evidence type="ECO:0000313" key="8">
    <source>
        <dbReference type="EMBL" id="AUN95296.1"/>
    </source>
</evidence>
<proteinExistence type="inferred from homology"/>
<dbReference type="EMBL" id="CP025682">
    <property type="protein sequence ID" value="AUN95296.1"/>
    <property type="molecule type" value="Genomic_DNA"/>
</dbReference>
<sequence>MRYASRLPLRNSIVTDSDDSSHAGRPAPRSLTELFVTFTLLALQGFGGVLAVAHRSLVEQKRWLTREEFVELLSLSQLLPGANIVNMSLIVGDRSFGWRGALAALSGMMLVPLVVMLSLVAVYNHFSDHSAVAGALRGMAAVAAGLTLGMGLKLAASLRGNPLGWVLAAALGVATFVLIAVVRAPLMWVVPGLGLIGWALARWRLARREGA</sequence>
<keyword evidence="4 7" id="KW-0812">Transmembrane</keyword>
<feature type="transmembrane region" description="Helical" evidence="7">
    <location>
        <begin position="103"/>
        <end position="123"/>
    </location>
</feature>
<evidence type="ECO:0000256" key="1">
    <source>
        <dbReference type="ARBA" id="ARBA00004651"/>
    </source>
</evidence>
<evidence type="ECO:0000256" key="4">
    <source>
        <dbReference type="ARBA" id="ARBA00022692"/>
    </source>
</evidence>
<keyword evidence="5 7" id="KW-1133">Transmembrane helix</keyword>
<dbReference type="InterPro" id="IPR003370">
    <property type="entry name" value="Chromate_transpt"/>
</dbReference>